<evidence type="ECO:0000256" key="1">
    <source>
        <dbReference type="SAM" id="Phobius"/>
    </source>
</evidence>
<gene>
    <name evidence="2" type="ORF">JKP88DRAFT_272916</name>
</gene>
<organism evidence="2 3">
    <name type="scientific">Tribonema minus</name>
    <dbReference type="NCBI Taxonomy" id="303371"/>
    <lineage>
        <taxon>Eukaryota</taxon>
        <taxon>Sar</taxon>
        <taxon>Stramenopiles</taxon>
        <taxon>Ochrophyta</taxon>
        <taxon>PX clade</taxon>
        <taxon>Xanthophyceae</taxon>
        <taxon>Tribonematales</taxon>
        <taxon>Tribonemataceae</taxon>
        <taxon>Tribonema</taxon>
    </lineage>
</organism>
<feature type="transmembrane region" description="Helical" evidence="1">
    <location>
        <begin position="118"/>
        <end position="141"/>
    </location>
</feature>
<keyword evidence="1" id="KW-1133">Transmembrane helix</keyword>
<keyword evidence="1" id="KW-0812">Transmembrane</keyword>
<dbReference type="AlphaFoldDB" id="A0A835YWW4"/>
<sequence length="208" mass="22263">MDKEVLLVDVLWSAARSYANGRSPSRLRLIEASAGIAVGALSAGLATAAATHERAGYALAFGLAGTAAGVRAARAFHDERTSRRFIRTGTGTAEAGMALACVLGAALVNGVLRRSRDGVMTGLLFGALLYAVAGVVPVAILHERNRVAVLMRLEASESFMRFFERSVPSQVKRALKLREDFEIPQQKFDILRALYRTPAGAVAHELLK</sequence>
<dbReference type="Proteomes" id="UP000664859">
    <property type="component" value="Unassembled WGS sequence"/>
</dbReference>
<keyword evidence="1" id="KW-0472">Membrane</keyword>
<keyword evidence="3" id="KW-1185">Reference proteome</keyword>
<dbReference type="EMBL" id="JAFCMP010000223">
    <property type="protein sequence ID" value="KAG5182956.1"/>
    <property type="molecule type" value="Genomic_DNA"/>
</dbReference>
<protein>
    <submittedName>
        <fullName evidence="2">Uncharacterized protein</fullName>
    </submittedName>
</protein>
<reference evidence="2" key="1">
    <citation type="submission" date="2021-02" db="EMBL/GenBank/DDBJ databases">
        <title>First Annotated Genome of the Yellow-green Alga Tribonema minus.</title>
        <authorList>
            <person name="Mahan K.M."/>
        </authorList>
    </citation>
    <scope>NUCLEOTIDE SEQUENCE</scope>
    <source>
        <strain evidence="2">UTEX B ZZ1240</strain>
    </source>
</reference>
<proteinExistence type="predicted"/>
<comment type="caution">
    <text evidence="2">The sequence shown here is derived from an EMBL/GenBank/DDBJ whole genome shotgun (WGS) entry which is preliminary data.</text>
</comment>
<feature type="transmembrane region" description="Helical" evidence="1">
    <location>
        <begin position="55"/>
        <end position="73"/>
    </location>
</feature>
<evidence type="ECO:0000313" key="3">
    <source>
        <dbReference type="Proteomes" id="UP000664859"/>
    </source>
</evidence>
<feature type="transmembrane region" description="Helical" evidence="1">
    <location>
        <begin position="29"/>
        <end position="49"/>
    </location>
</feature>
<accession>A0A835YWW4</accession>
<evidence type="ECO:0000313" key="2">
    <source>
        <dbReference type="EMBL" id="KAG5182956.1"/>
    </source>
</evidence>
<name>A0A835YWW4_9STRA</name>
<feature type="transmembrane region" description="Helical" evidence="1">
    <location>
        <begin position="93"/>
        <end position="112"/>
    </location>
</feature>